<keyword evidence="2" id="KW-0812">Transmembrane</keyword>
<evidence type="ECO:0000313" key="5">
    <source>
        <dbReference type="Proteomes" id="UP000658613"/>
    </source>
</evidence>
<feature type="region of interest" description="Disordered" evidence="1">
    <location>
        <begin position="857"/>
        <end position="965"/>
    </location>
</feature>
<dbReference type="AlphaFoldDB" id="A0A931E0E0"/>
<gene>
    <name evidence="4" type="ORF">IW254_001373</name>
</gene>
<feature type="region of interest" description="Disordered" evidence="1">
    <location>
        <begin position="46"/>
        <end position="143"/>
    </location>
</feature>
<organism evidence="4 5">
    <name type="scientific">Corynebacterium aquatimens</name>
    <dbReference type="NCBI Taxonomy" id="1190508"/>
    <lineage>
        <taxon>Bacteria</taxon>
        <taxon>Bacillati</taxon>
        <taxon>Actinomycetota</taxon>
        <taxon>Actinomycetes</taxon>
        <taxon>Mycobacteriales</taxon>
        <taxon>Corynebacteriaceae</taxon>
        <taxon>Corynebacterium</taxon>
    </lineage>
</organism>
<feature type="compositionally biased region" description="Low complexity" evidence="1">
    <location>
        <begin position="117"/>
        <end position="135"/>
    </location>
</feature>
<dbReference type="GO" id="GO:0008237">
    <property type="term" value="F:metallopeptidase activity"/>
    <property type="evidence" value="ECO:0007669"/>
    <property type="project" value="InterPro"/>
</dbReference>
<feature type="signal peptide" evidence="3">
    <location>
        <begin position="1"/>
        <end position="22"/>
    </location>
</feature>
<keyword evidence="3" id="KW-0732">Signal</keyword>
<sequence>MRIARHIIAVAASMALVATATAPITTPVSTAAPVSPGKDEAVQVPVQPGAGTDGVVVSTWASPTKKPTPSPTKPKTTTTRTTTTTTTVTVTRKPSTSTRPAEPHNPDQPDTPPNPVTPTTAPTTTTTTLENTPTNTPKPKPTGPSFCQFVTAANTGAGFNPALVRASNTSDFLYDNPLTFAAAMRTSLMASVWVNGGRALDLEADAEVTCQEGSGGAGPYIVTISSDTDKATVVRTFTVGTNSATLDIAVTPKGTKRVEVDLAHYVHASKPGEARVLEGDRRGFAFTPAGGKGDPQTVVFSDNVGAMGTGFEYRKVSDALDNGAERFIDAAGARFQVGNVKSGPTNQTVRASVGFTVDTNQAALDTDRDGLPDVWEREGVTLGDGTTLPLHRFGADPNKKDVFLQLNWMRSEWEQLKCYRDQPFDATASGFASLEEWRSRCAKADVKEYRPPRAVLKQLENVFAEQGINLHIFAGSYYSTDNAGSEYRFGGETETYEKTYFTPAKDNPLNLDSTRRLEKNRDRLLGARQSVFHVGVIGDQLAPHHPNPAYDFSMSSGLGAYGRSFYVAKNDGMTELSQLRNTILHEFGHILGLDHSGAVHAPGYVVEGLKDGQEANYFPKYLSTMNYLYQMRHFGFTSTEVDSETSPMPDKAEAACRSLSAPDECFQGFYRVPADWQNLRFYSPQIGTLTENIPAGEQEVEAEMLSVSELDLLAAESKNGIAGLRPVQHLTGRTLSRARTDNFVRVVLDNKGSNGHDFTLRASWPGGSTSQRVHLSGLPRPGAKVAVDVPITGIGGFTLPNLPVSFAIVNQDGKTVLAEEYSFPMINYTAEEAARVREELVNSNDQRLKDAANQALSPDANAAQPAPAPNVSAPTRMDAHDAPAVTRPPAAKPVTDLPNKQVTAPDNEPGRHNPSADTSTENNTPTGKENPTPSNQEQPTSTQSNSGNNSDQHQNKPGASPDKPPTLSTGAIVGIVVGVLAVIGGAAAAFMLLAGGLAL</sequence>
<reference evidence="4" key="1">
    <citation type="submission" date="2020-11" db="EMBL/GenBank/DDBJ databases">
        <title>Sequencing the genomes of 1000 actinobacteria strains.</title>
        <authorList>
            <person name="Klenk H.-P."/>
        </authorList>
    </citation>
    <scope>NUCLEOTIDE SEQUENCE</scope>
    <source>
        <strain evidence="4">DSM 45632</strain>
    </source>
</reference>
<dbReference type="EMBL" id="JADOUE010000001">
    <property type="protein sequence ID" value="MBG6122404.1"/>
    <property type="molecule type" value="Genomic_DNA"/>
</dbReference>
<protein>
    <submittedName>
        <fullName evidence="4">Uncharacterized protein</fullName>
    </submittedName>
</protein>
<feature type="compositionally biased region" description="Low complexity" evidence="1">
    <location>
        <begin position="73"/>
        <end position="100"/>
    </location>
</feature>
<comment type="caution">
    <text evidence="4">The sequence shown here is derived from an EMBL/GenBank/DDBJ whole genome shotgun (WGS) entry which is preliminary data.</text>
</comment>
<feature type="compositionally biased region" description="Low complexity" evidence="1">
    <location>
        <begin position="857"/>
        <end position="874"/>
    </location>
</feature>
<proteinExistence type="predicted"/>
<evidence type="ECO:0000256" key="1">
    <source>
        <dbReference type="SAM" id="MobiDB-lite"/>
    </source>
</evidence>
<evidence type="ECO:0000313" key="4">
    <source>
        <dbReference type="EMBL" id="MBG6122404.1"/>
    </source>
</evidence>
<feature type="chain" id="PRO_5038889435" evidence="3">
    <location>
        <begin position="23"/>
        <end position="999"/>
    </location>
</feature>
<dbReference type="Gene3D" id="3.40.390.10">
    <property type="entry name" value="Collagenase (Catalytic Domain)"/>
    <property type="match status" value="1"/>
</dbReference>
<feature type="compositionally biased region" description="Polar residues" evidence="1">
    <location>
        <begin position="915"/>
        <end position="957"/>
    </location>
</feature>
<evidence type="ECO:0000256" key="3">
    <source>
        <dbReference type="SAM" id="SignalP"/>
    </source>
</evidence>
<evidence type="ECO:0000256" key="2">
    <source>
        <dbReference type="SAM" id="Phobius"/>
    </source>
</evidence>
<name>A0A931E0E0_9CORY</name>
<keyword evidence="5" id="KW-1185">Reference proteome</keyword>
<accession>A0A931E0E0</accession>
<dbReference type="Proteomes" id="UP000658613">
    <property type="component" value="Unassembled WGS sequence"/>
</dbReference>
<keyword evidence="2" id="KW-0472">Membrane</keyword>
<feature type="transmembrane region" description="Helical" evidence="2">
    <location>
        <begin position="971"/>
        <end position="994"/>
    </location>
</feature>
<dbReference type="RefSeq" id="WP_196824804.1">
    <property type="nucleotide sequence ID" value="NZ_CP046980.1"/>
</dbReference>
<keyword evidence="2" id="KW-1133">Transmembrane helix</keyword>
<dbReference type="SUPFAM" id="SSF55486">
    <property type="entry name" value="Metalloproteases ('zincins'), catalytic domain"/>
    <property type="match status" value="1"/>
</dbReference>
<dbReference type="InterPro" id="IPR024079">
    <property type="entry name" value="MetalloPept_cat_dom_sf"/>
</dbReference>